<protein>
    <recommendedName>
        <fullName evidence="3">Helix-turn-helix DNA binding domain protein</fullName>
    </recommendedName>
</protein>
<evidence type="ECO:0000313" key="2">
    <source>
        <dbReference type="Proteomes" id="UP001501084"/>
    </source>
</evidence>
<keyword evidence="2" id="KW-1185">Reference proteome</keyword>
<sequence length="92" mass="10189">MNIMAPRSIEDIKARADEFADAFENYDPKPGDADAPLPPVMAVKLAAWRRDSAERELAEAVRTAREQRLSWREVGEAIGTSGEAARQRYASA</sequence>
<evidence type="ECO:0000313" key="1">
    <source>
        <dbReference type="EMBL" id="GAA2187486.1"/>
    </source>
</evidence>
<name>A0ABN3B5I2_9MICO</name>
<gene>
    <name evidence="1" type="ORF">GCM10009786_12630</name>
</gene>
<dbReference type="EMBL" id="BAAAOP010000005">
    <property type="protein sequence ID" value="GAA2187486.1"/>
    <property type="molecule type" value="Genomic_DNA"/>
</dbReference>
<comment type="caution">
    <text evidence="1">The sequence shown here is derived from an EMBL/GenBank/DDBJ whole genome shotgun (WGS) entry which is preliminary data.</text>
</comment>
<dbReference type="Proteomes" id="UP001501084">
    <property type="component" value="Unassembled WGS sequence"/>
</dbReference>
<proteinExistence type="predicted"/>
<reference evidence="1 2" key="1">
    <citation type="journal article" date="2019" name="Int. J. Syst. Evol. Microbiol.">
        <title>The Global Catalogue of Microorganisms (GCM) 10K type strain sequencing project: providing services to taxonomists for standard genome sequencing and annotation.</title>
        <authorList>
            <consortium name="The Broad Institute Genomics Platform"/>
            <consortium name="The Broad Institute Genome Sequencing Center for Infectious Disease"/>
            <person name="Wu L."/>
            <person name="Ma J."/>
        </authorList>
    </citation>
    <scope>NUCLEOTIDE SEQUENCE [LARGE SCALE GENOMIC DNA]</scope>
    <source>
        <strain evidence="1 2">JCM 14919</strain>
    </source>
</reference>
<accession>A0ABN3B5I2</accession>
<organism evidence="1 2">
    <name type="scientific">Leucobacter alluvii</name>
    <dbReference type="NCBI Taxonomy" id="340321"/>
    <lineage>
        <taxon>Bacteria</taxon>
        <taxon>Bacillati</taxon>
        <taxon>Actinomycetota</taxon>
        <taxon>Actinomycetes</taxon>
        <taxon>Micrococcales</taxon>
        <taxon>Microbacteriaceae</taxon>
        <taxon>Leucobacter</taxon>
    </lineage>
</organism>
<evidence type="ECO:0008006" key="3">
    <source>
        <dbReference type="Google" id="ProtNLM"/>
    </source>
</evidence>